<dbReference type="EMBL" id="JBGBZA010000002">
    <property type="protein sequence ID" value="MEY9315843.1"/>
    <property type="molecule type" value="Genomic_DNA"/>
</dbReference>
<name>A0ABV4EYJ7_BRAEL</name>
<organism evidence="2 3">
    <name type="scientific">Bradyrhizobium elkanii</name>
    <dbReference type="NCBI Taxonomy" id="29448"/>
    <lineage>
        <taxon>Bacteria</taxon>
        <taxon>Pseudomonadati</taxon>
        <taxon>Pseudomonadota</taxon>
        <taxon>Alphaproteobacteria</taxon>
        <taxon>Hyphomicrobiales</taxon>
        <taxon>Nitrobacteraceae</taxon>
        <taxon>Bradyrhizobium</taxon>
    </lineage>
</organism>
<evidence type="ECO:0000313" key="3">
    <source>
        <dbReference type="Proteomes" id="UP001565471"/>
    </source>
</evidence>
<dbReference type="Proteomes" id="UP001565471">
    <property type="component" value="Unassembled WGS sequence"/>
</dbReference>
<evidence type="ECO:0000313" key="2">
    <source>
        <dbReference type="EMBL" id="MEY9315843.1"/>
    </source>
</evidence>
<keyword evidence="3" id="KW-1185">Reference proteome</keyword>
<sequence length="287" mass="30868">MAHIQSSPGCKPNVPTLRRTSRLTSLANGRASAGSGLARSSRRVGRHLGDPRSGPICAPRTCEGCVGMPGAPGFSRQSLRIASRAGLSRTLSNSSHDPRLVPSDQHCNGQCGYDVEEEFGSRDVEHQLNPRSYPFISAQVACDINPLILVQGVGGEDAEISDNSGDVPIVHSVRGGGPLRPAFRCSHTPKCYYVIGLKSCFLHCLALAFSMLGRFLKMGHFAVHRFSQIRIFRPGKLASAQILRSQAESIRQSLNLNSLGRLAYTAPADGVDRDEHSDAEAAFPAPR</sequence>
<feature type="compositionally biased region" description="Low complexity" evidence="1">
    <location>
        <begin position="25"/>
        <end position="39"/>
    </location>
</feature>
<reference evidence="2 3" key="1">
    <citation type="submission" date="2024-07" db="EMBL/GenBank/DDBJ databases">
        <title>Genomic Encyclopedia of Type Strains, Phase V (KMG-V): Genome sequencing to study the core and pangenomes of soil and plant-associated prokaryotes.</title>
        <authorList>
            <person name="Whitman W."/>
        </authorList>
    </citation>
    <scope>NUCLEOTIDE SEQUENCE [LARGE SCALE GENOMIC DNA]</scope>
    <source>
        <strain evidence="2 3">USDA 415</strain>
    </source>
</reference>
<gene>
    <name evidence="2" type="ORF">ABIF29_002642</name>
</gene>
<comment type="caution">
    <text evidence="2">The sequence shown here is derived from an EMBL/GenBank/DDBJ whole genome shotgun (WGS) entry which is preliminary data.</text>
</comment>
<accession>A0ABV4EYJ7</accession>
<protein>
    <submittedName>
        <fullName evidence="2">Uncharacterized protein</fullName>
    </submittedName>
</protein>
<feature type="region of interest" description="Disordered" evidence="1">
    <location>
        <begin position="24"/>
        <end position="53"/>
    </location>
</feature>
<proteinExistence type="predicted"/>
<evidence type="ECO:0000256" key="1">
    <source>
        <dbReference type="SAM" id="MobiDB-lite"/>
    </source>
</evidence>